<dbReference type="CDD" id="cd07033">
    <property type="entry name" value="TPP_PYR_DXS_TK_like"/>
    <property type="match status" value="1"/>
</dbReference>
<dbReference type="InterPro" id="IPR009014">
    <property type="entry name" value="Transketo_C/PFOR_II"/>
</dbReference>
<feature type="binding site" evidence="13">
    <location>
        <position position="273"/>
    </location>
    <ligand>
        <name>thiamine diphosphate</name>
        <dbReference type="ChEBI" id="CHEBI:58937"/>
    </ligand>
</feature>
<dbReference type="FunFam" id="3.40.50.970:FF:000003">
    <property type="entry name" value="Transketolase"/>
    <property type="match status" value="1"/>
</dbReference>
<evidence type="ECO:0000256" key="12">
    <source>
        <dbReference type="PIRSR" id="PIRSR605478-2"/>
    </source>
</evidence>
<feature type="binding site" evidence="12">
    <location>
        <position position="483"/>
    </location>
    <ligand>
        <name>substrate</name>
    </ligand>
</feature>
<feature type="domain" description="Transketolase-like pyrimidine-binding" evidence="17">
    <location>
        <begin position="364"/>
        <end position="535"/>
    </location>
</feature>
<dbReference type="PANTHER" id="PTHR43522:SF2">
    <property type="entry name" value="TRANSKETOLASE 1-RELATED"/>
    <property type="match status" value="1"/>
</dbReference>
<dbReference type="InterPro" id="IPR055152">
    <property type="entry name" value="Transketolase-like_C_2"/>
</dbReference>
<comment type="function">
    <text evidence="16">Catalyzes the transfer of a two-carbon ketol group from a ketose donor to an aldose acceptor, via a covalent intermediate with the cofactor thiamine pyrophosphate.</text>
</comment>
<dbReference type="SUPFAM" id="SSF52922">
    <property type="entry name" value="TK C-terminal domain-like"/>
    <property type="match status" value="1"/>
</dbReference>
<sequence length="675" mass="72848">MLNEKVVQEQMNFDQVDTQAVTAVRMLSMDMISRARSGHPGLPLGAAPMAYVLFSRHLRVDPSFPKWFNRDRFVLSAGHGSAMLYSLLHLSGFAVSRDDLMHFRQLGSKTPGHPEFGVTPGVDATTGPLGQGIGMAVGMAMAESHLAAEYNREDYPVVDHYTYALCGDGDLMEGVAAEAASLAGQLNLNKLIVLYDSNDVSLDGPLTNACHDDVAQRFISYGWNYSRVADGEDLEAIDAAITAAKHHQDGPTLIEVKTQIGAGSPNAGTNKVHGAPLSQADLAATRNFYGWDNDPFTVPEAVHDRFLSSIKARGWANHQEWSSMISRYSALEPQLAARFAQGVSQTLPKHLVDQLPVYYKKDRLASRVSGQETLQQLSALCPNLWGGSADLFSSNKTAIADDDRFSAANRQGRNLWFGVREFAEAAAMNGIALHGGTRVFGSTFFVFSDYMKGAIRLAALQKLPVIYVFTHDSLAVGEDGPTHEPVEQLAALRAIPGLTVFRPADGNETVAAWAAALEATDHPTAIVLTRQGLPTLPKPAARVHSGVKRGGYVVSEAQGTAEGILLASGSEVQLALAAQAQLLAAGHDVRVVSLPSFERFNAQSQDYREKILPRRLRRRVAVEMASGLGWCQYTGLDGAIISQDQFGASGAGEQVITMAGFTPERVVQTYLDLNA</sequence>
<dbReference type="PROSITE" id="PS00802">
    <property type="entry name" value="TRANSKETOLASE_2"/>
    <property type="match status" value="1"/>
</dbReference>
<feature type="binding site" evidence="13">
    <location>
        <position position="447"/>
    </location>
    <ligand>
        <name>thiamine diphosphate</name>
        <dbReference type="ChEBI" id="CHEBI:58937"/>
    </ligand>
</feature>
<dbReference type="InterPro" id="IPR029061">
    <property type="entry name" value="THDP-binding"/>
</dbReference>
<comment type="cofactor">
    <cofactor evidence="13">
        <name>thiamine diphosphate</name>
        <dbReference type="ChEBI" id="CHEBI:58937"/>
    </cofactor>
    <text evidence="13">Binds 1 thiamine pyrophosphate per subunit. During the reaction, the substrate forms a covalent intermediate with the cofactor.</text>
</comment>
<dbReference type="Gene3D" id="3.40.50.970">
    <property type="match status" value="2"/>
</dbReference>
<feature type="binding site" evidence="12">
    <location>
        <position position="367"/>
    </location>
    <ligand>
        <name>substrate</name>
    </ligand>
</feature>
<dbReference type="PROSITE" id="PS00801">
    <property type="entry name" value="TRANSKETOLASE_1"/>
    <property type="match status" value="1"/>
</dbReference>
<protein>
    <recommendedName>
        <fullName evidence="4 10">Transketolase</fullName>
        <ecNumber evidence="3 10">2.2.1.1</ecNumber>
    </recommendedName>
</protein>
<dbReference type="Pfam" id="PF22613">
    <property type="entry name" value="Transketolase_C_1"/>
    <property type="match status" value="1"/>
</dbReference>
<dbReference type="EC" id="2.2.1.1" evidence="3 10"/>
<feature type="binding site" evidence="12">
    <location>
        <position position="530"/>
    </location>
    <ligand>
        <name>substrate</name>
    </ligand>
</feature>
<evidence type="ECO:0000256" key="1">
    <source>
        <dbReference type="ARBA" id="ARBA00007131"/>
    </source>
</evidence>
<keyword evidence="8 13" id="KW-0786">Thiamine pyrophosphate</keyword>
<name>A0A0R1K254_9LACO</name>
<dbReference type="FunFam" id="3.40.50.920:FF:000003">
    <property type="entry name" value="Transketolase"/>
    <property type="match status" value="1"/>
</dbReference>
<proteinExistence type="inferred from homology"/>
<feature type="binding site" evidence="13">
    <location>
        <position position="79"/>
    </location>
    <ligand>
        <name>thiamine diphosphate</name>
        <dbReference type="ChEBI" id="CHEBI:58937"/>
    </ligand>
</feature>
<feature type="binding site" evidence="13">
    <location>
        <position position="169"/>
    </location>
    <ligand>
        <name>thiamine diphosphate</name>
        <dbReference type="ChEBI" id="CHEBI:58937"/>
    </ligand>
</feature>
<comment type="cofactor">
    <cofactor evidence="16">
        <name>Mg(2+)</name>
        <dbReference type="ChEBI" id="CHEBI:18420"/>
    </cofactor>
    <cofactor evidence="16">
        <name>Ca(2+)</name>
        <dbReference type="ChEBI" id="CHEBI:29108"/>
    </cofactor>
    <cofactor evidence="16">
        <name>Mn(2+)</name>
        <dbReference type="ChEBI" id="CHEBI:29035"/>
    </cofactor>
    <cofactor evidence="16">
        <name>Co(2+)</name>
        <dbReference type="ChEBI" id="CHEBI:48828"/>
    </cofactor>
    <text evidence="16">Binds 1 Mg(2+) ion per subunit. Can also utilize other divalent metal cations, such as Ca(2+), Mn(2+) and Co(2+).</text>
</comment>
<evidence type="ECO:0000256" key="16">
    <source>
        <dbReference type="RuleBase" id="RU004996"/>
    </source>
</evidence>
<evidence type="ECO:0000256" key="15">
    <source>
        <dbReference type="PIRSR" id="PIRSR605478-5"/>
    </source>
</evidence>
<dbReference type="InterPro" id="IPR049557">
    <property type="entry name" value="Transketolase_CS"/>
</dbReference>
<feature type="binding site" evidence="14">
    <location>
        <position position="200"/>
    </location>
    <ligand>
        <name>Mg(2+)</name>
        <dbReference type="ChEBI" id="CHEBI:18420"/>
    </ligand>
</feature>
<evidence type="ECO:0000256" key="6">
    <source>
        <dbReference type="ARBA" id="ARBA00022723"/>
    </source>
</evidence>
<comment type="cofactor">
    <cofactor evidence="14">
        <name>Mg(2+)</name>
        <dbReference type="ChEBI" id="CHEBI:18420"/>
    </cofactor>
    <text evidence="14">Binds 1 Mg(2+) ion per subunit. Can also utilize other divalent metal cations, such as Ca(2+), Mn(2+) and Co(2+).</text>
</comment>
<gene>
    <name evidence="18" type="ORF">FD30_GL001907</name>
</gene>
<dbReference type="FunFam" id="3.40.50.970:FF:000004">
    <property type="entry name" value="Transketolase"/>
    <property type="match status" value="1"/>
</dbReference>
<evidence type="ECO:0000256" key="7">
    <source>
        <dbReference type="ARBA" id="ARBA00022842"/>
    </source>
</evidence>
<feature type="site" description="Important for catalytic activity" evidence="15">
    <location>
        <position position="273"/>
    </location>
</feature>
<evidence type="ECO:0000256" key="4">
    <source>
        <dbReference type="ARBA" id="ARBA00016662"/>
    </source>
</evidence>
<evidence type="ECO:0000313" key="18">
    <source>
        <dbReference type="EMBL" id="KRK77392.1"/>
    </source>
</evidence>
<feature type="binding site" evidence="12">
    <location>
        <position position="471"/>
    </location>
    <ligand>
        <name>substrate</name>
    </ligand>
</feature>
<dbReference type="CDD" id="cd02012">
    <property type="entry name" value="TPP_TK"/>
    <property type="match status" value="1"/>
</dbReference>
<feature type="binding site" evidence="12">
    <location>
        <position position="273"/>
    </location>
    <ligand>
        <name>substrate</name>
    </ligand>
</feature>
<evidence type="ECO:0000256" key="9">
    <source>
        <dbReference type="ARBA" id="ARBA00049473"/>
    </source>
</evidence>
<dbReference type="InterPro" id="IPR005475">
    <property type="entry name" value="Transketolase-like_Pyr-bd"/>
</dbReference>
<dbReference type="InterPro" id="IPR033247">
    <property type="entry name" value="Transketolase_fam"/>
</dbReference>
<keyword evidence="5 16" id="KW-0808">Transferase</keyword>
<evidence type="ECO:0000256" key="10">
    <source>
        <dbReference type="NCBIfam" id="TIGR00232"/>
    </source>
</evidence>
<dbReference type="Gene3D" id="3.40.50.920">
    <property type="match status" value="1"/>
</dbReference>
<dbReference type="GO" id="GO:0004802">
    <property type="term" value="F:transketolase activity"/>
    <property type="evidence" value="ECO:0007669"/>
    <property type="project" value="UniProtKB-UniRule"/>
</dbReference>
<comment type="caution">
    <text evidence="18">The sequence shown here is derived from an EMBL/GenBank/DDBJ whole genome shotgun (WGS) entry which is preliminary data.</text>
</comment>
<dbReference type="GO" id="GO:0005829">
    <property type="term" value="C:cytosol"/>
    <property type="evidence" value="ECO:0007669"/>
    <property type="project" value="TreeGrafter"/>
</dbReference>
<dbReference type="GeneID" id="84781841"/>
<dbReference type="Pfam" id="PF00456">
    <property type="entry name" value="Transketolase_N"/>
    <property type="match status" value="1"/>
</dbReference>
<evidence type="ECO:0000256" key="11">
    <source>
        <dbReference type="PIRSR" id="PIRSR605478-1"/>
    </source>
</evidence>
<comment type="similarity">
    <text evidence="1 16">Belongs to the transketolase family.</text>
</comment>
<feature type="binding site" evidence="13">
    <location>
        <begin position="127"/>
        <end position="129"/>
    </location>
    <ligand>
        <name>thiamine diphosphate</name>
        <dbReference type="ChEBI" id="CHEBI:58937"/>
    </ligand>
</feature>
<feature type="binding site" evidence="12">
    <location>
        <position position="479"/>
    </location>
    <ligand>
        <name>substrate</name>
    </ligand>
</feature>
<keyword evidence="7 14" id="KW-0460">Magnesium</keyword>
<dbReference type="Pfam" id="PF02779">
    <property type="entry name" value="Transket_pyr"/>
    <property type="match status" value="1"/>
</dbReference>
<dbReference type="STRING" id="1423773.FD30_GL001907"/>
<dbReference type="Proteomes" id="UP000051162">
    <property type="component" value="Unassembled WGS sequence"/>
</dbReference>
<evidence type="ECO:0000313" key="19">
    <source>
        <dbReference type="Proteomes" id="UP000051162"/>
    </source>
</evidence>
<feature type="binding site" evidence="14">
    <location>
        <position position="168"/>
    </location>
    <ligand>
        <name>Mg(2+)</name>
        <dbReference type="ChEBI" id="CHEBI:18420"/>
    </ligand>
</feature>
<feature type="binding site" evidence="13">
    <location>
        <position position="198"/>
    </location>
    <ligand>
        <name>thiamine diphosphate</name>
        <dbReference type="ChEBI" id="CHEBI:58937"/>
    </ligand>
</feature>
<evidence type="ECO:0000256" key="5">
    <source>
        <dbReference type="ARBA" id="ARBA00022679"/>
    </source>
</evidence>
<accession>A0A0R1K254</accession>
<evidence type="ECO:0000256" key="8">
    <source>
        <dbReference type="ARBA" id="ARBA00023052"/>
    </source>
</evidence>
<dbReference type="GO" id="GO:0006098">
    <property type="term" value="P:pentose-phosphate shunt"/>
    <property type="evidence" value="ECO:0007669"/>
    <property type="project" value="TreeGrafter"/>
</dbReference>
<comment type="catalytic activity">
    <reaction evidence="9 16">
        <text>D-sedoheptulose 7-phosphate + D-glyceraldehyde 3-phosphate = aldehydo-D-ribose 5-phosphate + D-xylulose 5-phosphate</text>
        <dbReference type="Rhea" id="RHEA:10508"/>
        <dbReference type="ChEBI" id="CHEBI:57483"/>
        <dbReference type="ChEBI" id="CHEBI:57737"/>
        <dbReference type="ChEBI" id="CHEBI:58273"/>
        <dbReference type="ChEBI" id="CHEBI:59776"/>
        <dbReference type="EC" id="2.2.1.1"/>
    </reaction>
</comment>
<keyword evidence="19" id="KW-1185">Reference proteome</keyword>
<dbReference type="InterPro" id="IPR020826">
    <property type="entry name" value="Transketolase_BS"/>
</dbReference>
<feature type="binding site" evidence="12">
    <location>
        <position position="394"/>
    </location>
    <ligand>
        <name>substrate</name>
    </ligand>
</feature>
<evidence type="ECO:0000259" key="17">
    <source>
        <dbReference type="SMART" id="SM00861"/>
    </source>
</evidence>
<evidence type="ECO:0000256" key="13">
    <source>
        <dbReference type="PIRSR" id="PIRSR605478-3"/>
    </source>
</evidence>
<dbReference type="OrthoDB" id="8732661at2"/>
<organism evidence="18 19">
    <name type="scientific">Levilactobacillus namurensis DSM 19117</name>
    <dbReference type="NCBI Taxonomy" id="1423773"/>
    <lineage>
        <taxon>Bacteria</taxon>
        <taxon>Bacillati</taxon>
        <taxon>Bacillota</taxon>
        <taxon>Bacilli</taxon>
        <taxon>Lactobacillales</taxon>
        <taxon>Lactobacillaceae</taxon>
        <taxon>Levilactobacillus</taxon>
    </lineage>
</organism>
<dbReference type="AlphaFoldDB" id="A0A0R1K254"/>
<dbReference type="NCBIfam" id="TIGR00232">
    <property type="entry name" value="tktlase_bact"/>
    <property type="match status" value="1"/>
</dbReference>
<keyword evidence="6 14" id="KW-0479">Metal-binding</keyword>
<evidence type="ECO:0000256" key="3">
    <source>
        <dbReference type="ARBA" id="ARBA00013152"/>
    </source>
</evidence>
<feature type="binding site" evidence="14">
    <location>
        <position position="198"/>
    </location>
    <ligand>
        <name>Mg(2+)</name>
        <dbReference type="ChEBI" id="CHEBI:18420"/>
    </ligand>
</feature>
<dbReference type="PANTHER" id="PTHR43522">
    <property type="entry name" value="TRANSKETOLASE"/>
    <property type="match status" value="1"/>
</dbReference>
<feature type="site" description="Important for catalytic activity" evidence="15">
    <location>
        <position position="39"/>
    </location>
</feature>
<dbReference type="InterPro" id="IPR005478">
    <property type="entry name" value="Transketolase_bac-like"/>
</dbReference>
<keyword evidence="16" id="KW-0106">Calcium</keyword>
<dbReference type="EMBL" id="AZDT01000006">
    <property type="protein sequence ID" value="KRK77392.1"/>
    <property type="molecule type" value="Genomic_DNA"/>
</dbReference>
<dbReference type="SUPFAM" id="SSF52518">
    <property type="entry name" value="Thiamin diphosphate-binding fold (THDP-binding)"/>
    <property type="match status" value="2"/>
</dbReference>
<dbReference type="PATRIC" id="fig|1423773.3.peg.1953"/>
<reference evidence="18 19" key="1">
    <citation type="journal article" date="2015" name="Genome Announc.">
        <title>Expanding the biotechnology potential of lactobacilli through comparative genomics of 213 strains and associated genera.</title>
        <authorList>
            <person name="Sun Z."/>
            <person name="Harris H.M."/>
            <person name="McCann A."/>
            <person name="Guo C."/>
            <person name="Argimon S."/>
            <person name="Zhang W."/>
            <person name="Yang X."/>
            <person name="Jeffery I.B."/>
            <person name="Cooney J.C."/>
            <person name="Kagawa T.F."/>
            <person name="Liu W."/>
            <person name="Song Y."/>
            <person name="Salvetti E."/>
            <person name="Wrobel A."/>
            <person name="Rasinkangas P."/>
            <person name="Parkhill J."/>
            <person name="Rea M.C."/>
            <person name="O'Sullivan O."/>
            <person name="Ritari J."/>
            <person name="Douillard F.P."/>
            <person name="Paul Ross R."/>
            <person name="Yang R."/>
            <person name="Briner A.E."/>
            <person name="Felis G.E."/>
            <person name="de Vos W.M."/>
            <person name="Barrangou R."/>
            <person name="Klaenhammer T.R."/>
            <person name="Caufield P.W."/>
            <person name="Cui Y."/>
            <person name="Zhang H."/>
            <person name="O'Toole P.W."/>
        </authorList>
    </citation>
    <scope>NUCLEOTIDE SEQUENCE [LARGE SCALE GENOMIC DNA]</scope>
    <source>
        <strain evidence="18 19">DSM 19117</strain>
    </source>
</reference>
<dbReference type="SMART" id="SM00861">
    <property type="entry name" value="Transket_pyr"/>
    <property type="match status" value="1"/>
</dbReference>
<feature type="active site" description="Proton donor" evidence="11">
    <location>
        <position position="421"/>
    </location>
</feature>
<evidence type="ECO:0000256" key="2">
    <source>
        <dbReference type="ARBA" id="ARBA00011738"/>
    </source>
</evidence>
<comment type="subunit">
    <text evidence="2 16">Homodimer.</text>
</comment>
<feature type="binding site" evidence="12">
    <location>
        <position position="39"/>
    </location>
    <ligand>
        <name>substrate</name>
    </ligand>
</feature>
<evidence type="ECO:0000256" key="14">
    <source>
        <dbReference type="PIRSR" id="PIRSR605478-4"/>
    </source>
</evidence>
<dbReference type="GO" id="GO:0046872">
    <property type="term" value="F:metal ion binding"/>
    <property type="evidence" value="ECO:0007669"/>
    <property type="project" value="UniProtKB-KW"/>
</dbReference>
<dbReference type="RefSeq" id="WP_056943509.1">
    <property type="nucleotide sequence ID" value="NZ_AZDT01000006.1"/>
</dbReference>
<dbReference type="InterPro" id="IPR005474">
    <property type="entry name" value="Transketolase_N"/>
</dbReference>